<dbReference type="VEuPathDB" id="VectorBase:SCAU004507"/>
<feature type="compositionally biased region" description="Basic and acidic residues" evidence="1">
    <location>
        <begin position="18"/>
        <end position="35"/>
    </location>
</feature>
<proteinExistence type="predicted"/>
<feature type="compositionally biased region" description="Low complexity" evidence="1">
    <location>
        <begin position="54"/>
        <end position="71"/>
    </location>
</feature>
<evidence type="ECO:0000313" key="3">
    <source>
        <dbReference type="EnsemblMetazoa" id="SCAU004507-PA"/>
    </source>
</evidence>
<evidence type="ECO:0008006" key="5">
    <source>
        <dbReference type="Google" id="ProtNLM"/>
    </source>
</evidence>
<evidence type="ECO:0000313" key="4">
    <source>
        <dbReference type="Proteomes" id="UP000095300"/>
    </source>
</evidence>
<accession>A0A1I8P3K7</accession>
<keyword evidence="2" id="KW-0472">Membrane</keyword>
<feature type="region of interest" description="Disordered" evidence="1">
    <location>
        <begin position="16"/>
        <end position="132"/>
    </location>
</feature>
<dbReference type="InterPro" id="IPR005240">
    <property type="entry name" value="DUF389"/>
</dbReference>
<dbReference type="Pfam" id="PF04087">
    <property type="entry name" value="DUF389"/>
    <property type="match status" value="1"/>
</dbReference>
<feature type="transmembrane region" description="Helical" evidence="2">
    <location>
        <begin position="320"/>
        <end position="340"/>
    </location>
</feature>
<reference evidence="3" key="1">
    <citation type="submission" date="2020-05" db="UniProtKB">
        <authorList>
            <consortium name="EnsemblMetazoa"/>
        </authorList>
    </citation>
    <scope>IDENTIFICATION</scope>
    <source>
        <strain evidence="3">USDA</strain>
    </source>
</reference>
<dbReference type="EnsemblMetazoa" id="SCAU004507-RA">
    <property type="protein sequence ID" value="SCAU004507-PA"/>
    <property type="gene ID" value="SCAU004507"/>
</dbReference>
<keyword evidence="4" id="KW-1185">Reference proteome</keyword>
<name>A0A1I8P3K7_STOCA</name>
<dbReference type="Proteomes" id="UP000095300">
    <property type="component" value="Unassembled WGS sequence"/>
</dbReference>
<keyword evidence="2" id="KW-0812">Transmembrane</keyword>
<feature type="transmembrane region" description="Helical" evidence="2">
    <location>
        <begin position="346"/>
        <end position="369"/>
    </location>
</feature>
<protein>
    <recommendedName>
        <fullName evidence="5">DUF389 domain-containing protein</fullName>
    </recommendedName>
</protein>
<dbReference type="OrthoDB" id="543859at2759"/>
<feature type="transmembrane region" description="Helical" evidence="2">
    <location>
        <begin position="505"/>
        <end position="531"/>
    </location>
</feature>
<dbReference type="AlphaFoldDB" id="A0A1I8P3K7"/>
<dbReference type="PANTHER" id="PTHR20992:SF9">
    <property type="entry name" value="AT15442P-RELATED"/>
    <property type="match status" value="1"/>
</dbReference>
<keyword evidence="2" id="KW-1133">Transmembrane helix</keyword>
<evidence type="ECO:0000256" key="1">
    <source>
        <dbReference type="SAM" id="MobiDB-lite"/>
    </source>
</evidence>
<feature type="transmembrane region" description="Helical" evidence="2">
    <location>
        <begin position="423"/>
        <end position="445"/>
    </location>
</feature>
<organism evidence="3 4">
    <name type="scientific">Stomoxys calcitrans</name>
    <name type="common">Stable fly</name>
    <name type="synonym">Conops calcitrans</name>
    <dbReference type="NCBI Taxonomy" id="35570"/>
    <lineage>
        <taxon>Eukaryota</taxon>
        <taxon>Metazoa</taxon>
        <taxon>Ecdysozoa</taxon>
        <taxon>Arthropoda</taxon>
        <taxon>Hexapoda</taxon>
        <taxon>Insecta</taxon>
        <taxon>Pterygota</taxon>
        <taxon>Neoptera</taxon>
        <taxon>Endopterygota</taxon>
        <taxon>Diptera</taxon>
        <taxon>Brachycera</taxon>
        <taxon>Muscomorpha</taxon>
        <taxon>Muscoidea</taxon>
        <taxon>Muscidae</taxon>
        <taxon>Stomoxys</taxon>
    </lineage>
</organism>
<sequence>MAAVLFIVTIPTEEAEEENLKQEYSSRKYDLKSEQSDSATLAGLSLKGENSNISRTTSTTAVPSASTTKSVKINETPVTLIPREKEKPADTMSASSALEQKTSSKAPEDTGSANGGAIPNQFGTFPKRRRKSEHAIKNVDEVLKSSGGIGGSLKSININTPNFNKERRPSCDNSTASKQKSHKKKEPTPDMELTVDTCMETVLRVILKRCQVQNAVWTKDEEGQMYQVLFTVEFDEAYEKLLDDFNAWGIGDREGSTVSVMNCIASKAFSTKDEDDEYNDYNADNNFDKKQGAWERFMNSVRSRLNVTQIVRNVRQDASITFDFVVLLISAAILAAFGLIENSTIFLASSMLISPLMGPIIATIFGTVIKDKSLFRLGLTNELFGICSAVLVGFVFGIVVATTDERYSVGEGLTNEILSRCELHSLIVGVFTAIPSGAAAAIGILGGNIGSLVGVAISASLLPPAVNSGLLWAIALIYKCYENDESKYPQVIKTTKYSDNQANELAIMGSLSMCLTISNIICIYIMGILVLKLKEIAPVSGDNREFWKHDIKMARQLKRDRFGSENVIMDEYAHLPKEDQKALGINYDLLRNIQMDDAAYQNTWSPQVAARHTFESSYEPMRGNYSTIHQIDQLYATITQATMKEKRPRFSMSRRPTSRIVDFPTSYKLLTENIPRSRCSTMPPKVNRPSINIVTPDSSKYNSCANTPTMSDERKRRKFIVTPAEDDPLQPLNPSNA</sequence>
<feature type="compositionally biased region" description="Polar residues" evidence="1">
    <location>
        <begin position="92"/>
        <end position="105"/>
    </location>
</feature>
<dbReference type="KEGG" id="scac:106081462"/>
<gene>
    <name evidence="3" type="primary">106081462</name>
</gene>
<feature type="transmembrane region" description="Helical" evidence="2">
    <location>
        <begin position="381"/>
        <end position="403"/>
    </location>
</feature>
<feature type="transmembrane region" description="Helical" evidence="2">
    <location>
        <begin position="452"/>
        <end position="478"/>
    </location>
</feature>
<evidence type="ECO:0000256" key="2">
    <source>
        <dbReference type="SAM" id="Phobius"/>
    </source>
</evidence>
<dbReference type="PANTHER" id="PTHR20992">
    <property type="entry name" value="AT15442P-RELATED"/>
    <property type="match status" value="1"/>
</dbReference>
<feature type="region of interest" description="Disordered" evidence="1">
    <location>
        <begin position="150"/>
        <end position="190"/>
    </location>
</feature>